<dbReference type="GO" id="GO:0009279">
    <property type="term" value="C:cell outer membrane"/>
    <property type="evidence" value="ECO:0007669"/>
    <property type="project" value="UniProtKB-SubCell"/>
</dbReference>
<proteinExistence type="predicted"/>
<accession>A0A150T8P6</accession>
<evidence type="ECO:0000256" key="3">
    <source>
        <dbReference type="ARBA" id="ARBA00023237"/>
    </source>
</evidence>
<evidence type="ECO:0000256" key="1">
    <source>
        <dbReference type="ARBA" id="ARBA00004442"/>
    </source>
</evidence>
<feature type="chain" id="PRO_5007569558" description="OmpA-like domain-containing protein" evidence="6">
    <location>
        <begin position="23"/>
        <end position="208"/>
    </location>
</feature>
<keyword evidence="3" id="KW-0998">Cell outer membrane</keyword>
<comment type="subcellular location">
    <subcellularLocation>
        <location evidence="1">Cell outer membrane</location>
    </subcellularLocation>
</comment>
<dbReference type="SUPFAM" id="SSF103088">
    <property type="entry name" value="OmpA-like"/>
    <property type="match status" value="1"/>
</dbReference>
<dbReference type="EMBL" id="JEMC01000946">
    <property type="protein sequence ID" value="KYG00897.1"/>
    <property type="molecule type" value="Genomic_DNA"/>
</dbReference>
<dbReference type="Pfam" id="PF00691">
    <property type="entry name" value="OmpA"/>
    <property type="match status" value="1"/>
</dbReference>
<dbReference type="Gene3D" id="3.30.1330.60">
    <property type="entry name" value="OmpA-like domain"/>
    <property type="match status" value="1"/>
</dbReference>
<dbReference type="InterPro" id="IPR006665">
    <property type="entry name" value="OmpA-like"/>
</dbReference>
<comment type="caution">
    <text evidence="8">The sequence shown here is derived from an EMBL/GenBank/DDBJ whole genome shotgun (WGS) entry which is preliminary data.</text>
</comment>
<name>A0A150T8P6_SORCE</name>
<feature type="region of interest" description="Disordered" evidence="5">
    <location>
        <begin position="29"/>
        <end position="62"/>
    </location>
</feature>
<dbReference type="CDD" id="cd07185">
    <property type="entry name" value="OmpA_C-like"/>
    <property type="match status" value="1"/>
</dbReference>
<organism evidence="8 9">
    <name type="scientific">Sorangium cellulosum</name>
    <name type="common">Polyangium cellulosum</name>
    <dbReference type="NCBI Taxonomy" id="56"/>
    <lineage>
        <taxon>Bacteria</taxon>
        <taxon>Pseudomonadati</taxon>
        <taxon>Myxococcota</taxon>
        <taxon>Polyangia</taxon>
        <taxon>Polyangiales</taxon>
        <taxon>Polyangiaceae</taxon>
        <taxon>Sorangium</taxon>
    </lineage>
</organism>
<dbReference type="PRINTS" id="PR01023">
    <property type="entry name" value="NAFLGMOTY"/>
</dbReference>
<evidence type="ECO:0000313" key="8">
    <source>
        <dbReference type="EMBL" id="KYG00897.1"/>
    </source>
</evidence>
<feature type="compositionally biased region" description="Basic and acidic residues" evidence="5">
    <location>
        <begin position="48"/>
        <end position="58"/>
    </location>
</feature>
<feature type="signal peptide" evidence="6">
    <location>
        <begin position="1"/>
        <end position="22"/>
    </location>
</feature>
<protein>
    <recommendedName>
        <fullName evidence="7">OmpA-like domain-containing protein</fullName>
    </recommendedName>
</protein>
<evidence type="ECO:0000256" key="2">
    <source>
        <dbReference type="ARBA" id="ARBA00023136"/>
    </source>
</evidence>
<dbReference type="PROSITE" id="PS51123">
    <property type="entry name" value="OMPA_2"/>
    <property type="match status" value="1"/>
</dbReference>
<evidence type="ECO:0000256" key="5">
    <source>
        <dbReference type="SAM" id="MobiDB-lite"/>
    </source>
</evidence>
<dbReference type="InterPro" id="IPR036737">
    <property type="entry name" value="OmpA-like_sf"/>
</dbReference>
<keyword evidence="6" id="KW-0732">Signal</keyword>
<dbReference type="InterPro" id="IPR050330">
    <property type="entry name" value="Bact_OuterMem_StrucFunc"/>
</dbReference>
<dbReference type="AlphaFoldDB" id="A0A150T8P6"/>
<sequence>MRRYVASVLCAVMMVGAAAATAGCTASASFNTGKEPAAAPPPPPPPEPKQEEPKEEKKPRPRFKLTFKLKGNQVELPGPVVFETNSDKLLPESDEVLNIVDDFLKQRKDVTLLRVEGHTDSDGEDAANQVLSEKRAMSVARWLVAKGHDCKRFIAVGFGESKPIADNNTPDGKAQNRRTGFFIAAIDGKAVDKQPVDGGGKVAGDSCK</sequence>
<dbReference type="Proteomes" id="UP000075515">
    <property type="component" value="Unassembled WGS sequence"/>
</dbReference>
<keyword evidence="2 4" id="KW-0472">Membrane</keyword>
<dbReference type="InterPro" id="IPR006664">
    <property type="entry name" value="OMP_bac"/>
</dbReference>
<dbReference type="PANTHER" id="PTHR30329">
    <property type="entry name" value="STATOR ELEMENT OF FLAGELLAR MOTOR COMPLEX"/>
    <property type="match status" value="1"/>
</dbReference>
<evidence type="ECO:0000313" key="9">
    <source>
        <dbReference type="Proteomes" id="UP000075515"/>
    </source>
</evidence>
<reference evidence="8 9" key="1">
    <citation type="submission" date="2014-02" db="EMBL/GenBank/DDBJ databases">
        <title>The small core and large imbalanced accessory genome model reveals a collaborative survival strategy of Sorangium cellulosum strains in nature.</title>
        <authorList>
            <person name="Han K."/>
            <person name="Peng R."/>
            <person name="Blom J."/>
            <person name="Li Y.-Z."/>
        </authorList>
    </citation>
    <scope>NUCLEOTIDE SEQUENCE [LARGE SCALE GENOMIC DNA]</scope>
    <source>
        <strain evidence="8 9">So0149</strain>
    </source>
</reference>
<evidence type="ECO:0000256" key="6">
    <source>
        <dbReference type="SAM" id="SignalP"/>
    </source>
</evidence>
<dbReference type="PRINTS" id="PR01021">
    <property type="entry name" value="OMPADOMAIN"/>
</dbReference>
<dbReference type="PANTHER" id="PTHR30329:SF21">
    <property type="entry name" value="LIPOPROTEIN YIAD-RELATED"/>
    <property type="match status" value="1"/>
</dbReference>
<feature type="domain" description="OmpA-like" evidence="7">
    <location>
        <begin position="69"/>
        <end position="187"/>
    </location>
</feature>
<gene>
    <name evidence="8" type="ORF">BE18_23295</name>
</gene>
<dbReference type="PROSITE" id="PS51257">
    <property type="entry name" value="PROKAR_LIPOPROTEIN"/>
    <property type="match status" value="1"/>
</dbReference>
<evidence type="ECO:0000256" key="4">
    <source>
        <dbReference type="PROSITE-ProRule" id="PRU00473"/>
    </source>
</evidence>
<evidence type="ECO:0000259" key="7">
    <source>
        <dbReference type="PROSITE" id="PS51123"/>
    </source>
</evidence>
<feature type="compositionally biased region" description="Pro residues" evidence="5">
    <location>
        <begin position="38"/>
        <end position="47"/>
    </location>
</feature>